<sequence length="151" mass="16700">MDARSYLSLMDHARLAALPRERDDEYEDILALLLEAAPPPGPLDPDRRRLAAALALGSMGQNHLWQDLGLPSRDVLGRLMADHFPSLVRANRPAMRWKKFFYKQLCDRAQVRACRAPSCGVCASYGECFGSEDGAPLVHFRTLPGGRALPG</sequence>
<reference evidence="1" key="1">
    <citation type="submission" date="2020-11" db="EMBL/GenBank/DDBJ databases">
        <title>Azospira inquinata sp. nov.</title>
        <authorList>
            <person name="Moe W.M."/>
            <person name="Mikes M.C."/>
        </authorList>
    </citation>
    <scope>NUCLEOTIDE SEQUENCE</scope>
    <source>
        <strain evidence="1">Azo-3</strain>
    </source>
</reference>
<dbReference type="KEGG" id="aiq:Azoinq_06005"/>
<evidence type="ECO:0000313" key="2">
    <source>
        <dbReference type="Proteomes" id="UP000683428"/>
    </source>
</evidence>
<dbReference type="InterPro" id="IPR006975">
    <property type="entry name" value="NifQ"/>
</dbReference>
<dbReference type="GO" id="GO:0030151">
    <property type="term" value="F:molybdenum ion binding"/>
    <property type="evidence" value="ECO:0007669"/>
    <property type="project" value="InterPro"/>
</dbReference>
<evidence type="ECO:0000313" key="1">
    <source>
        <dbReference type="EMBL" id="QWT50147.1"/>
    </source>
</evidence>
<dbReference type="AlphaFoldDB" id="A0A975XVS3"/>
<accession>A0A975XVS3</accession>
<gene>
    <name evidence="1" type="ORF">Azoinq_06005</name>
</gene>
<proteinExistence type="predicted"/>
<dbReference type="GO" id="GO:0009399">
    <property type="term" value="P:nitrogen fixation"/>
    <property type="evidence" value="ECO:0007669"/>
    <property type="project" value="InterPro"/>
</dbReference>
<dbReference type="Pfam" id="PF04891">
    <property type="entry name" value="NifQ"/>
    <property type="match status" value="1"/>
</dbReference>
<name>A0A975XVS3_9RHOO</name>
<protein>
    <submittedName>
        <fullName evidence="1">Nitrogen fixation protein NifQ</fullName>
    </submittedName>
</protein>
<dbReference type="Proteomes" id="UP000683428">
    <property type="component" value="Chromosome"/>
</dbReference>
<dbReference type="RefSeq" id="WP_216131024.1">
    <property type="nucleotide sequence ID" value="NZ_CP064782.1"/>
</dbReference>
<keyword evidence="2" id="KW-1185">Reference proteome</keyword>
<dbReference type="EMBL" id="CP064782">
    <property type="protein sequence ID" value="QWT50147.1"/>
    <property type="molecule type" value="Genomic_DNA"/>
</dbReference>
<organism evidence="1 2">
    <name type="scientific">Azospira inquinata</name>
    <dbReference type="NCBI Taxonomy" id="2785627"/>
    <lineage>
        <taxon>Bacteria</taxon>
        <taxon>Pseudomonadati</taxon>
        <taxon>Pseudomonadota</taxon>
        <taxon>Betaproteobacteria</taxon>
        <taxon>Rhodocyclales</taxon>
        <taxon>Rhodocyclaceae</taxon>
        <taxon>Azospira</taxon>
    </lineage>
</organism>